<keyword evidence="2 4" id="KW-0560">Oxidoreductase</keyword>
<sequence length="295" mass="33018">MKIVITGADGQLGYDLKRVLGPVHKVIALNRKQLDVTDEDAVKWTLMQHQPDAVVHAAAYTNVDRAEAETEASYQVNALGALHVASACHMLNAKLVHVSTDYVFDGTKQCAYTEQDMPNPINIYGQSKLLGEKFVQLTCSQAFIVRTSWLYGAKGANFVTKVLEKARTTSELTIVDDQFGSPTYCLDLALMIRELLETEHYGLYHASNSGVCSRFEFARRILQEAGLLQSVLLHPVPTEQLPAVPAKRPMYSAFRHGAIERHGLSPMRDWEAALAFFIRYDYDDSALRKQERGVR</sequence>
<proteinExistence type="inferred from homology"/>
<evidence type="ECO:0000256" key="2">
    <source>
        <dbReference type="RuleBase" id="RU364082"/>
    </source>
</evidence>
<dbReference type="Gene3D" id="3.40.50.720">
    <property type="entry name" value="NAD(P)-binding Rossmann-like Domain"/>
    <property type="match status" value="1"/>
</dbReference>
<dbReference type="UniPathway" id="UPA00124"/>
<evidence type="ECO:0000313" key="4">
    <source>
        <dbReference type="EMBL" id="RTE02092.1"/>
    </source>
</evidence>
<dbReference type="EC" id="1.1.1.133" evidence="2"/>
<dbReference type="InterPro" id="IPR005913">
    <property type="entry name" value="dTDP_dehydrorham_reduct"/>
</dbReference>
<dbReference type="Gene3D" id="3.90.25.10">
    <property type="entry name" value="UDP-galactose 4-epimerase, domain 1"/>
    <property type="match status" value="1"/>
</dbReference>
<dbReference type="OrthoDB" id="9803892at2"/>
<comment type="caution">
    <text evidence="4">The sequence shown here is derived from an EMBL/GenBank/DDBJ whole genome shotgun (WGS) entry which is preliminary data.</text>
</comment>
<comment type="pathway">
    <text evidence="2">Carbohydrate biosynthesis; dTDP-L-rhamnose biosynthesis.</text>
</comment>
<evidence type="ECO:0000256" key="1">
    <source>
        <dbReference type="ARBA" id="ARBA00010944"/>
    </source>
</evidence>
<evidence type="ECO:0000313" key="5">
    <source>
        <dbReference type="Proteomes" id="UP000276128"/>
    </source>
</evidence>
<reference evidence="4 5" key="1">
    <citation type="submission" date="2018-12" db="EMBL/GenBank/DDBJ databases">
        <title>Bacillus ochoae sp. nov., Paenibacillus whitsoniae sp. nov., Paenibacillus spiritus sp. nov. Isolated from the Mars Exploration Rover during spacecraft assembly.</title>
        <authorList>
            <person name="Seuylemezian A."/>
            <person name="Vaishampayan P."/>
        </authorList>
    </citation>
    <scope>NUCLEOTIDE SEQUENCE [LARGE SCALE GENOMIC DNA]</scope>
    <source>
        <strain evidence="4 5">MER 54</strain>
    </source>
</reference>
<dbReference type="PANTHER" id="PTHR10491">
    <property type="entry name" value="DTDP-4-DEHYDRORHAMNOSE REDUCTASE"/>
    <property type="match status" value="1"/>
</dbReference>
<comment type="similarity">
    <text evidence="1 2">Belongs to the dTDP-4-dehydrorhamnose reductase family.</text>
</comment>
<keyword evidence="5" id="KW-1185">Reference proteome</keyword>
<dbReference type="AlphaFoldDB" id="A0A430J4Z6"/>
<dbReference type="NCBIfam" id="TIGR01214">
    <property type="entry name" value="rmlD"/>
    <property type="match status" value="1"/>
</dbReference>
<dbReference type="InterPro" id="IPR036291">
    <property type="entry name" value="NAD(P)-bd_dom_sf"/>
</dbReference>
<dbReference type="GO" id="GO:0019305">
    <property type="term" value="P:dTDP-rhamnose biosynthetic process"/>
    <property type="evidence" value="ECO:0007669"/>
    <property type="project" value="UniProtKB-UniPathway"/>
</dbReference>
<dbReference type="GO" id="GO:0005829">
    <property type="term" value="C:cytosol"/>
    <property type="evidence" value="ECO:0007669"/>
    <property type="project" value="TreeGrafter"/>
</dbReference>
<accession>A0A430J4Z6</accession>
<dbReference type="EMBL" id="RXHU01000123">
    <property type="protein sequence ID" value="RTE02092.1"/>
    <property type="molecule type" value="Genomic_DNA"/>
</dbReference>
<dbReference type="Pfam" id="PF04321">
    <property type="entry name" value="RmlD_sub_bind"/>
    <property type="match status" value="1"/>
</dbReference>
<evidence type="ECO:0000259" key="3">
    <source>
        <dbReference type="Pfam" id="PF04321"/>
    </source>
</evidence>
<dbReference type="InterPro" id="IPR029903">
    <property type="entry name" value="RmlD-like-bd"/>
</dbReference>
<gene>
    <name evidence="4" type="primary">rfbD</name>
    <name evidence="4" type="ORF">EJQ19_29810</name>
</gene>
<name>A0A430J4Z6_9BACL</name>
<protein>
    <recommendedName>
        <fullName evidence="2">dTDP-4-dehydrorhamnose reductase</fullName>
        <ecNumber evidence="2">1.1.1.133</ecNumber>
    </recommendedName>
</protein>
<organism evidence="4 5">
    <name type="scientific">Paenibacillus whitsoniae</name>
    <dbReference type="NCBI Taxonomy" id="2496558"/>
    <lineage>
        <taxon>Bacteria</taxon>
        <taxon>Bacillati</taxon>
        <taxon>Bacillota</taxon>
        <taxon>Bacilli</taxon>
        <taxon>Bacillales</taxon>
        <taxon>Paenibacillaceae</taxon>
        <taxon>Paenibacillus</taxon>
    </lineage>
</organism>
<feature type="domain" description="RmlD-like substrate binding" evidence="3">
    <location>
        <begin position="1"/>
        <end position="278"/>
    </location>
</feature>
<keyword evidence="2" id="KW-0521">NADP</keyword>
<dbReference type="RefSeq" id="WP_126144878.1">
    <property type="nucleotide sequence ID" value="NZ_RXHU01000123.1"/>
</dbReference>
<dbReference type="FunFam" id="3.40.50.720:FF:000159">
    <property type="entry name" value="dTDP-4-dehydrorhamnose reductase"/>
    <property type="match status" value="1"/>
</dbReference>
<dbReference type="PANTHER" id="PTHR10491:SF4">
    <property type="entry name" value="METHIONINE ADENOSYLTRANSFERASE 2 SUBUNIT BETA"/>
    <property type="match status" value="1"/>
</dbReference>
<dbReference type="SUPFAM" id="SSF51735">
    <property type="entry name" value="NAD(P)-binding Rossmann-fold domains"/>
    <property type="match status" value="1"/>
</dbReference>
<dbReference type="CDD" id="cd05254">
    <property type="entry name" value="dTDP_HR_like_SDR_e"/>
    <property type="match status" value="1"/>
</dbReference>
<dbReference type="Proteomes" id="UP000276128">
    <property type="component" value="Unassembled WGS sequence"/>
</dbReference>
<comment type="function">
    <text evidence="2">Catalyzes the reduction of dTDP-6-deoxy-L-lyxo-4-hexulose to yield dTDP-L-rhamnose.</text>
</comment>
<dbReference type="GO" id="GO:0008831">
    <property type="term" value="F:dTDP-4-dehydrorhamnose reductase activity"/>
    <property type="evidence" value="ECO:0007669"/>
    <property type="project" value="UniProtKB-EC"/>
</dbReference>